<dbReference type="PANTHER" id="PTHR42839:SF2">
    <property type="entry name" value="ISOCHORISMATE SYNTHASE ENTC"/>
    <property type="match status" value="1"/>
</dbReference>
<dbReference type="Pfam" id="PF00425">
    <property type="entry name" value="Chorismate_bind"/>
    <property type="match status" value="1"/>
</dbReference>
<dbReference type="RefSeq" id="WP_190406153.1">
    <property type="nucleotide sequence ID" value="NZ_JACJRF010000007.1"/>
</dbReference>
<name>A0ABR8CMA2_9NOST</name>
<keyword evidence="8" id="KW-1185">Reference proteome</keyword>
<dbReference type="InterPro" id="IPR019999">
    <property type="entry name" value="Anth_synth_I-like"/>
</dbReference>
<dbReference type="InterPro" id="IPR015890">
    <property type="entry name" value="Chorismate_C"/>
</dbReference>
<evidence type="ECO:0000256" key="3">
    <source>
        <dbReference type="ARBA" id="ARBA00012824"/>
    </source>
</evidence>
<accession>A0ABR8CMA2</accession>
<evidence type="ECO:0000256" key="1">
    <source>
        <dbReference type="ARBA" id="ARBA00000799"/>
    </source>
</evidence>
<dbReference type="EMBL" id="JACJRF010000007">
    <property type="protein sequence ID" value="MBD2343678.1"/>
    <property type="molecule type" value="Genomic_DNA"/>
</dbReference>
<dbReference type="PRINTS" id="PR00095">
    <property type="entry name" value="ANTSNTHASEI"/>
</dbReference>
<comment type="caution">
    <text evidence="7">The sequence shown here is derived from an EMBL/GenBank/DDBJ whole genome shotgun (WGS) entry which is preliminary data.</text>
</comment>
<dbReference type="NCBIfam" id="TIGR00543">
    <property type="entry name" value="isochor_syn"/>
    <property type="match status" value="1"/>
</dbReference>
<gene>
    <name evidence="7" type="ORF">H6G18_05900</name>
</gene>
<dbReference type="PANTHER" id="PTHR42839">
    <property type="entry name" value="ISOCHORISMATE SYNTHASE ENTC"/>
    <property type="match status" value="1"/>
</dbReference>
<dbReference type="InterPro" id="IPR004561">
    <property type="entry name" value="IsoChor_synthase"/>
</dbReference>
<protein>
    <recommendedName>
        <fullName evidence="3">isochorismate synthase</fullName>
        <ecNumber evidence="3">5.4.4.2</ecNumber>
    </recommendedName>
    <alternativeName>
        <fullName evidence="5">Isochorismate mutase</fullName>
    </alternativeName>
</protein>
<keyword evidence="4" id="KW-0413">Isomerase</keyword>
<dbReference type="EC" id="5.4.4.2" evidence="3"/>
<comment type="similarity">
    <text evidence="2">Belongs to the isochorismate synthase family.</text>
</comment>
<dbReference type="InterPro" id="IPR005801">
    <property type="entry name" value="ADC_synthase"/>
</dbReference>
<organism evidence="7 8">
    <name type="scientific">Anabaena subtropica FACHB-260</name>
    <dbReference type="NCBI Taxonomy" id="2692884"/>
    <lineage>
        <taxon>Bacteria</taxon>
        <taxon>Bacillati</taxon>
        <taxon>Cyanobacteriota</taxon>
        <taxon>Cyanophyceae</taxon>
        <taxon>Nostocales</taxon>
        <taxon>Nostocaceae</taxon>
        <taxon>Anabaena</taxon>
    </lineage>
</organism>
<sequence>MTVSPCRRSLFVEHKDLYQFLLAVQENCLKNHCRQIVSISLKIDWVDPLAVLDKLSQANAINFYFENRSKGEAIVGIDAVIKLQINGEERFNKAEYFIKSNLENIINFGNNNQPFAGPHFFCYFSFFSENNKLDYPFPSATVFLPRWQIAVKNQCCTLVMNTVINSSVNIEILLESLRNKIEVINSLKPYSPNLDYFQANLRKKIVNNGEQYKQSVVSALEKIQSSELSKVVLADILDVSSNQQFNLFNSLHNLRKVHPNCYIFSTSNGKGQNFIGASPERLITIHNQQLITDALAGSAPRGKTPAEDAANANRLLNSEKERHEHLLVMDFITQRLTQLGLLPQVLPPRLRQLSNIQHLWTPINAIVPANVHPLKIIAQLHPTPAVAGAARDIACAEIRRYETFERGLYAAPLGWIDSQGNCEFIVGIRSALIDGDRARLYAGAGIVAGSDPNREFAEVQLKLQALLKALV</sequence>
<comment type="catalytic activity">
    <reaction evidence="1">
        <text>chorismate = isochorismate</text>
        <dbReference type="Rhea" id="RHEA:18985"/>
        <dbReference type="ChEBI" id="CHEBI:29748"/>
        <dbReference type="ChEBI" id="CHEBI:29780"/>
        <dbReference type="EC" id="5.4.4.2"/>
    </reaction>
</comment>
<evidence type="ECO:0000256" key="2">
    <source>
        <dbReference type="ARBA" id="ARBA00005297"/>
    </source>
</evidence>
<evidence type="ECO:0000256" key="4">
    <source>
        <dbReference type="ARBA" id="ARBA00023235"/>
    </source>
</evidence>
<dbReference type="Gene3D" id="3.60.120.10">
    <property type="entry name" value="Anthranilate synthase"/>
    <property type="match status" value="1"/>
</dbReference>
<reference evidence="7 8" key="1">
    <citation type="journal article" date="2020" name="ISME J.">
        <title>Comparative genomics reveals insights into cyanobacterial evolution and habitat adaptation.</title>
        <authorList>
            <person name="Chen M.Y."/>
            <person name="Teng W.K."/>
            <person name="Zhao L."/>
            <person name="Hu C.X."/>
            <person name="Zhou Y.K."/>
            <person name="Han B.P."/>
            <person name="Song L.R."/>
            <person name="Shu W.S."/>
        </authorList>
    </citation>
    <scope>NUCLEOTIDE SEQUENCE [LARGE SCALE GENOMIC DNA]</scope>
    <source>
        <strain evidence="7 8">FACHB-260</strain>
    </source>
</reference>
<evidence type="ECO:0000259" key="6">
    <source>
        <dbReference type="Pfam" id="PF00425"/>
    </source>
</evidence>
<dbReference type="SUPFAM" id="SSF56322">
    <property type="entry name" value="ADC synthase"/>
    <property type="match status" value="1"/>
</dbReference>
<dbReference type="Proteomes" id="UP000607281">
    <property type="component" value="Unassembled WGS sequence"/>
</dbReference>
<evidence type="ECO:0000313" key="7">
    <source>
        <dbReference type="EMBL" id="MBD2343678.1"/>
    </source>
</evidence>
<evidence type="ECO:0000256" key="5">
    <source>
        <dbReference type="ARBA" id="ARBA00041564"/>
    </source>
</evidence>
<evidence type="ECO:0000313" key="8">
    <source>
        <dbReference type="Proteomes" id="UP000607281"/>
    </source>
</evidence>
<proteinExistence type="inferred from homology"/>
<feature type="domain" description="Chorismate-utilising enzyme C-terminal" evidence="6">
    <location>
        <begin position="210"/>
        <end position="462"/>
    </location>
</feature>